<keyword evidence="2" id="KW-1185">Reference proteome</keyword>
<dbReference type="AlphaFoldDB" id="A0AAD9GP81"/>
<organism evidence="1 2">
    <name type="scientific">Phytophthora citrophthora</name>
    <dbReference type="NCBI Taxonomy" id="4793"/>
    <lineage>
        <taxon>Eukaryota</taxon>
        <taxon>Sar</taxon>
        <taxon>Stramenopiles</taxon>
        <taxon>Oomycota</taxon>
        <taxon>Peronosporomycetes</taxon>
        <taxon>Peronosporales</taxon>
        <taxon>Peronosporaceae</taxon>
        <taxon>Phytophthora</taxon>
    </lineage>
</organism>
<sequence length="161" mass="16332">MEVNAGGVARLARATGEMDEVRKRMNENVSEYDEERSDLYLATVRPAMAAARYVRATGKVTKDADGGDEFSTGEGAAVTNSALRGGVDKTGEGARRVDYTGATAAATTKDVGSVSTEIATAGTSNAGSAQSALTACTDGDGSGELAAMVDAVASIEPTVTK</sequence>
<dbReference type="EMBL" id="JASMQC010000012">
    <property type="protein sequence ID" value="KAK1941521.1"/>
    <property type="molecule type" value="Genomic_DNA"/>
</dbReference>
<reference evidence="1" key="1">
    <citation type="submission" date="2023-08" db="EMBL/GenBank/DDBJ databases">
        <title>Reference Genome Resource for the Citrus Pathogen Phytophthora citrophthora.</title>
        <authorList>
            <person name="Moller H."/>
            <person name="Coetzee B."/>
            <person name="Rose L.J."/>
            <person name="Van Niekerk J.M."/>
        </authorList>
    </citation>
    <scope>NUCLEOTIDE SEQUENCE</scope>
    <source>
        <strain evidence="1">STE-U-9442</strain>
    </source>
</reference>
<protein>
    <submittedName>
        <fullName evidence="1">Uncharacterized protein</fullName>
    </submittedName>
</protein>
<accession>A0AAD9GP81</accession>
<name>A0AAD9GP81_9STRA</name>
<proteinExistence type="predicted"/>
<evidence type="ECO:0000313" key="1">
    <source>
        <dbReference type="EMBL" id="KAK1941521.1"/>
    </source>
</evidence>
<dbReference type="Proteomes" id="UP001259832">
    <property type="component" value="Unassembled WGS sequence"/>
</dbReference>
<comment type="caution">
    <text evidence="1">The sequence shown here is derived from an EMBL/GenBank/DDBJ whole genome shotgun (WGS) entry which is preliminary data.</text>
</comment>
<evidence type="ECO:0000313" key="2">
    <source>
        <dbReference type="Proteomes" id="UP001259832"/>
    </source>
</evidence>
<gene>
    <name evidence="1" type="ORF">P3T76_007387</name>
</gene>